<dbReference type="KEGG" id="ksn:43587983"/>
<name>A0A5M6C1B5_9TREE</name>
<reference evidence="1" key="1">
    <citation type="submission" date="2017-08" db="EMBL/GenBank/DDBJ databases">
        <authorList>
            <person name="Cuomo C."/>
            <person name="Billmyre B."/>
            <person name="Heitman J."/>
        </authorList>
    </citation>
    <scope>NUCLEOTIDE SEQUENCE</scope>
    <source>
        <strain evidence="1">CBS 12478</strain>
    </source>
</reference>
<organism evidence="1 2">
    <name type="scientific">Kwoniella shandongensis</name>
    <dbReference type="NCBI Taxonomy" id="1734106"/>
    <lineage>
        <taxon>Eukaryota</taxon>
        <taxon>Fungi</taxon>
        <taxon>Dikarya</taxon>
        <taxon>Basidiomycota</taxon>
        <taxon>Agaricomycotina</taxon>
        <taxon>Tremellomycetes</taxon>
        <taxon>Tremellales</taxon>
        <taxon>Cryptococcaceae</taxon>
        <taxon>Kwoniella</taxon>
    </lineage>
</organism>
<dbReference type="GeneID" id="43587983"/>
<dbReference type="PANTHER" id="PTHR38488:SF1">
    <property type="entry name" value="OXIDOREDUCTASE 9.5 KDA SUBUNIT, PUTATIVE (AFU_ORTHOLOGUE AFUA_5G08980)-RELATED"/>
    <property type="match status" value="1"/>
</dbReference>
<reference evidence="1" key="2">
    <citation type="submission" date="2024-01" db="EMBL/GenBank/DDBJ databases">
        <title>Comparative genomics of Cryptococcus and Kwoniella reveals pathogenesis evolution and contrasting modes of karyotype evolution via chromosome fusion or intercentromeric recombination.</title>
        <authorList>
            <person name="Coelho M.A."/>
            <person name="David-Palma M."/>
            <person name="Shea T."/>
            <person name="Bowers K."/>
            <person name="McGinley-Smith S."/>
            <person name="Mohammad A.W."/>
            <person name="Gnirke A."/>
            <person name="Yurkov A.M."/>
            <person name="Nowrousian M."/>
            <person name="Sun S."/>
            <person name="Cuomo C.A."/>
            <person name="Heitman J."/>
        </authorList>
    </citation>
    <scope>NUCLEOTIDE SEQUENCE</scope>
    <source>
        <strain evidence="1">CBS 12478</strain>
    </source>
</reference>
<evidence type="ECO:0000313" key="2">
    <source>
        <dbReference type="Proteomes" id="UP000322225"/>
    </source>
</evidence>
<dbReference type="InterPro" id="IPR039961">
    <property type="entry name" value="Nuo9.5"/>
</dbReference>
<protein>
    <submittedName>
        <fullName evidence="1">Uncharacterized protein</fullName>
    </submittedName>
</protein>
<dbReference type="RefSeq" id="XP_031861854.1">
    <property type="nucleotide sequence ID" value="XM_032003856.1"/>
</dbReference>
<keyword evidence="2" id="KW-1185">Reference proteome</keyword>
<dbReference type="OrthoDB" id="2093409at2759"/>
<proteinExistence type="predicted"/>
<dbReference type="Proteomes" id="UP000322225">
    <property type="component" value="Chromosome 12"/>
</dbReference>
<dbReference type="PANTHER" id="PTHR38488">
    <property type="entry name" value="OXIDOREDUCTASE 9.5 KDA SUBUNIT, PUTATIVE (AFU_ORTHOLOGUE AFUA_5G08980)-RELATED"/>
    <property type="match status" value="1"/>
</dbReference>
<dbReference type="EMBL" id="CP144062">
    <property type="protein sequence ID" value="WWD22013.1"/>
    <property type="molecule type" value="Genomic_DNA"/>
</dbReference>
<gene>
    <name evidence="1" type="ORF">CI109_106501</name>
</gene>
<evidence type="ECO:0000313" key="1">
    <source>
        <dbReference type="EMBL" id="WWD22013.1"/>
    </source>
</evidence>
<dbReference type="CDD" id="cd22903">
    <property type="entry name" value="NI9M"/>
    <property type="match status" value="1"/>
</dbReference>
<accession>A0A5M6C1B5</accession>
<dbReference type="AlphaFoldDB" id="A0A5M6C1B5"/>
<sequence>MATIYRTVQRVAHESPVIFWSLALGFAGPIAVVVVPPVRKSITGYKAPERIPTTFPVPNRPRQPVSGYEDP</sequence>